<dbReference type="GeneID" id="107963318"/>
<dbReference type="Pfam" id="PF08284">
    <property type="entry name" value="RVP_2"/>
    <property type="match status" value="1"/>
</dbReference>
<dbReference type="PANTHER" id="PTHR34482">
    <property type="entry name" value="DNA DAMAGE-INDUCIBLE PROTEIN 1-LIKE"/>
    <property type="match status" value="1"/>
</dbReference>
<feature type="region of interest" description="Disordered" evidence="1">
    <location>
        <begin position="313"/>
        <end position="345"/>
    </location>
</feature>
<dbReference type="Proteomes" id="UP000818029">
    <property type="component" value="Chromosome A02"/>
</dbReference>
<protein>
    <recommendedName>
        <fullName evidence="2">Retrotransposon gag domain-containing protein</fullName>
    </recommendedName>
</protein>
<accession>A0A1U8PYM4</accession>
<dbReference type="Pfam" id="PF03732">
    <property type="entry name" value="Retrotrans_gag"/>
    <property type="match status" value="1"/>
</dbReference>
<evidence type="ECO:0000313" key="3">
    <source>
        <dbReference type="Proteomes" id="UP000818029"/>
    </source>
</evidence>
<dbReference type="CDD" id="cd00303">
    <property type="entry name" value="retropepsin_like"/>
    <property type="match status" value="1"/>
</dbReference>
<gene>
    <name evidence="4" type="primary">LOC107963318</name>
</gene>
<dbReference type="KEGG" id="ghi:107963318"/>
<evidence type="ECO:0000313" key="4">
    <source>
        <dbReference type="RefSeq" id="XP_016755359.1"/>
    </source>
</evidence>
<evidence type="ECO:0000259" key="2">
    <source>
        <dbReference type="Pfam" id="PF03732"/>
    </source>
</evidence>
<dbReference type="PaxDb" id="3635-A0A1U8PYM4"/>
<evidence type="ECO:0000256" key="1">
    <source>
        <dbReference type="SAM" id="MobiDB-lite"/>
    </source>
</evidence>
<sequence>MGIGILIWRKYCTGGSATITATDKVYLNISTRCALGRGTRGRGRGRGGARAGSSASGHMPAREILVSPVTETGSHDQAIGDDALSQAMLRVLERVVGARTGSVARGSTSKRLQYNGAKIFRGVSGVAPNVKLKGAVSLLRDEAYQWWLTVREGTKADRLTWDFFKTSFQGKYVGASYVNARRKEFLNLTQGNRTVAAYEVEFLRLSCYAREIVATEYELEKANIAEDVKHSESQNCEKYRGRGKRDFRSLGSTGRPIKRAKVDRPVRAGDPIVATRPQPCADCGRSHLGKCWKKIRACFRCWSMDYQGHVQPVRGGQPLRGRGQARSGNGFERGRGAPGRGTGNTEVRQPALVYAARRERMLGIKFESTVSEITVLSPLGQSVRVNKLFKDVPLEVQGEVFPVNLMGLPFREFDIILGIDWLVKHRVRLDCAAKWLVLRTLEDG</sequence>
<reference evidence="3" key="1">
    <citation type="journal article" date="2020" name="Nat. Genet.">
        <title>Genomic diversifications of five Gossypium allopolyploid species and their impact on cotton improvement.</title>
        <authorList>
            <person name="Chen Z.J."/>
            <person name="Sreedasyam A."/>
            <person name="Ando A."/>
            <person name="Song Q."/>
            <person name="De Santiago L.M."/>
            <person name="Hulse-Kemp A.M."/>
            <person name="Ding M."/>
            <person name="Ye W."/>
            <person name="Kirkbride R.C."/>
            <person name="Jenkins J."/>
            <person name="Plott C."/>
            <person name="Lovell J."/>
            <person name="Lin Y.M."/>
            <person name="Vaughn R."/>
            <person name="Liu B."/>
            <person name="Simpson S."/>
            <person name="Scheffler B.E."/>
            <person name="Wen L."/>
            <person name="Saski C.A."/>
            <person name="Grover C.E."/>
            <person name="Hu G."/>
            <person name="Conover J.L."/>
            <person name="Carlson J.W."/>
            <person name="Shu S."/>
            <person name="Boston L.B."/>
            <person name="Williams M."/>
            <person name="Peterson D.G."/>
            <person name="McGee K."/>
            <person name="Jones D.C."/>
            <person name="Wendel J.F."/>
            <person name="Stelly D.M."/>
            <person name="Grimwood J."/>
            <person name="Schmutz J."/>
        </authorList>
    </citation>
    <scope>NUCLEOTIDE SEQUENCE [LARGE SCALE GENOMIC DNA]</scope>
    <source>
        <strain evidence="3">cv. TM-1</strain>
    </source>
</reference>
<feature type="domain" description="Retrotransposon gag" evidence="2">
    <location>
        <begin position="135"/>
        <end position="219"/>
    </location>
</feature>
<feature type="region of interest" description="Disordered" evidence="1">
    <location>
        <begin position="37"/>
        <end position="58"/>
    </location>
</feature>
<dbReference type="InterPro" id="IPR021109">
    <property type="entry name" value="Peptidase_aspartic_dom_sf"/>
</dbReference>
<dbReference type="AlphaFoldDB" id="A0A1U8PYM4"/>
<organism evidence="3 4">
    <name type="scientific">Gossypium hirsutum</name>
    <name type="common">Upland cotton</name>
    <name type="synonym">Gossypium mexicanum</name>
    <dbReference type="NCBI Taxonomy" id="3635"/>
    <lineage>
        <taxon>Eukaryota</taxon>
        <taxon>Viridiplantae</taxon>
        <taxon>Streptophyta</taxon>
        <taxon>Embryophyta</taxon>
        <taxon>Tracheophyta</taxon>
        <taxon>Spermatophyta</taxon>
        <taxon>Magnoliopsida</taxon>
        <taxon>eudicotyledons</taxon>
        <taxon>Gunneridae</taxon>
        <taxon>Pentapetalae</taxon>
        <taxon>rosids</taxon>
        <taxon>malvids</taxon>
        <taxon>Malvales</taxon>
        <taxon>Malvaceae</taxon>
        <taxon>Malvoideae</taxon>
        <taxon>Gossypium</taxon>
    </lineage>
</organism>
<name>A0A1U8PYM4_GOSHI</name>
<reference evidence="4" key="2">
    <citation type="submission" date="2025-08" db="UniProtKB">
        <authorList>
            <consortium name="RefSeq"/>
        </authorList>
    </citation>
    <scope>IDENTIFICATION</scope>
</reference>
<dbReference type="RefSeq" id="XP_016755359.1">
    <property type="nucleotide sequence ID" value="XM_016899870.1"/>
</dbReference>
<dbReference type="InterPro" id="IPR005162">
    <property type="entry name" value="Retrotrans_gag_dom"/>
</dbReference>
<proteinExistence type="predicted"/>
<keyword evidence="3" id="KW-1185">Reference proteome</keyword>
<dbReference type="PANTHER" id="PTHR34482:SF36">
    <property type="entry name" value="RETROTRANSPOSON GAG DOMAIN-CONTAINING PROTEIN"/>
    <property type="match status" value="1"/>
</dbReference>
<dbReference type="Gene3D" id="2.40.70.10">
    <property type="entry name" value="Acid Proteases"/>
    <property type="match status" value="1"/>
</dbReference>